<dbReference type="PANTHER" id="PTHR31232">
    <property type="match status" value="1"/>
</dbReference>
<sequence>MSHTVIFKYLLVSLILYGSHLQVLACLSSHYRYYVYVINQLPPNTAPLIAHCYSGDTEFGNHTVTPNTDFHFTFCDNISSTLFSCHYWWGDKNKAFEVFNTDWPDRRPTHHFVWVAQSDGIYLSFNLPPSGLVKKHDWE</sequence>
<evidence type="ECO:0000256" key="6">
    <source>
        <dbReference type="RuleBase" id="RU367044"/>
    </source>
</evidence>
<dbReference type="Pfam" id="PF05938">
    <property type="entry name" value="Self-incomp_S1"/>
    <property type="match status" value="1"/>
</dbReference>
<feature type="chain" id="PRO_5033106128" description="S-protein homolog" evidence="6">
    <location>
        <begin position="22"/>
        <end position="139"/>
    </location>
</feature>
<evidence type="ECO:0000313" key="7">
    <source>
        <dbReference type="EMBL" id="GFP82864.1"/>
    </source>
</evidence>
<organism evidence="7 8">
    <name type="scientific">Phtheirospermum japonicum</name>
    <dbReference type="NCBI Taxonomy" id="374723"/>
    <lineage>
        <taxon>Eukaryota</taxon>
        <taxon>Viridiplantae</taxon>
        <taxon>Streptophyta</taxon>
        <taxon>Embryophyta</taxon>
        <taxon>Tracheophyta</taxon>
        <taxon>Spermatophyta</taxon>
        <taxon>Magnoliopsida</taxon>
        <taxon>eudicotyledons</taxon>
        <taxon>Gunneridae</taxon>
        <taxon>Pentapetalae</taxon>
        <taxon>asterids</taxon>
        <taxon>lamiids</taxon>
        <taxon>Lamiales</taxon>
        <taxon>Orobanchaceae</taxon>
        <taxon>Orobanchaceae incertae sedis</taxon>
        <taxon>Phtheirospermum</taxon>
    </lineage>
</organism>
<feature type="signal peptide" evidence="6">
    <location>
        <begin position="1"/>
        <end position="21"/>
    </location>
</feature>
<comment type="subcellular location">
    <subcellularLocation>
        <location evidence="1 6">Secreted</location>
    </subcellularLocation>
</comment>
<evidence type="ECO:0000313" key="8">
    <source>
        <dbReference type="Proteomes" id="UP000653305"/>
    </source>
</evidence>
<protein>
    <recommendedName>
        <fullName evidence="6">S-protein homolog</fullName>
    </recommendedName>
</protein>
<evidence type="ECO:0000256" key="5">
    <source>
        <dbReference type="ARBA" id="ARBA00022729"/>
    </source>
</evidence>
<comment type="caution">
    <text evidence="7">The sequence shown here is derived from an EMBL/GenBank/DDBJ whole genome shotgun (WGS) entry which is preliminary data.</text>
</comment>
<comment type="similarity">
    <text evidence="2 6">Belongs to the plant self-incompatibility (S1) protein family.</text>
</comment>
<dbReference type="Proteomes" id="UP000653305">
    <property type="component" value="Unassembled WGS sequence"/>
</dbReference>
<keyword evidence="8" id="KW-1185">Reference proteome</keyword>
<dbReference type="GO" id="GO:0060320">
    <property type="term" value="P:rejection of self pollen"/>
    <property type="evidence" value="ECO:0007669"/>
    <property type="project" value="UniProtKB-KW"/>
</dbReference>
<accession>A0A830BDJ2</accession>
<evidence type="ECO:0000256" key="1">
    <source>
        <dbReference type="ARBA" id="ARBA00004613"/>
    </source>
</evidence>
<dbReference type="AlphaFoldDB" id="A0A830BDJ2"/>
<dbReference type="InterPro" id="IPR010264">
    <property type="entry name" value="Self-incomp_S1"/>
</dbReference>
<dbReference type="GO" id="GO:0005576">
    <property type="term" value="C:extracellular region"/>
    <property type="evidence" value="ECO:0007669"/>
    <property type="project" value="UniProtKB-SubCell"/>
</dbReference>
<dbReference type="PANTHER" id="PTHR31232:SF61">
    <property type="entry name" value="S-PROTEIN HOMOLOG"/>
    <property type="match status" value="1"/>
</dbReference>
<evidence type="ECO:0000256" key="3">
    <source>
        <dbReference type="ARBA" id="ARBA00022471"/>
    </source>
</evidence>
<keyword evidence="3 6" id="KW-0713">Self-incompatibility</keyword>
<gene>
    <name evidence="7" type="ORF">PHJA_000429500</name>
</gene>
<evidence type="ECO:0000256" key="4">
    <source>
        <dbReference type="ARBA" id="ARBA00022525"/>
    </source>
</evidence>
<evidence type="ECO:0000256" key="2">
    <source>
        <dbReference type="ARBA" id="ARBA00005581"/>
    </source>
</evidence>
<keyword evidence="4 6" id="KW-0964">Secreted</keyword>
<keyword evidence="5 6" id="KW-0732">Signal</keyword>
<dbReference type="EMBL" id="BMAC01000053">
    <property type="protein sequence ID" value="GFP82864.1"/>
    <property type="molecule type" value="Genomic_DNA"/>
</dbReference>
<proteinExistence type="inferred from homology"/>
<dbReference type="OrthoDB" id="1848419at2759"/>
<name>A0A830BDJ2_9LAMI</name>
<reference evidence="7" key="1">
    <citation type="submission" date="2020-07" db="EMBL/GenBank/DDBJ databases">
        <title>Ethylene signaling mediates host invasion by parasitic plants.</title>
        <authorList>
            <person name="Yoshida S."/>
        </authorList>
    </citation>
    <scope>NUCLEOTIDE SEQUENCE</scope>
    <source>
        <strain evidence="7">Okayama</strain>
    </source>
</reference>